<keyword evidence="2" id="KW-1185">Reference proteome</keyword>
<dbReference type="EMBL" id="BAWF01000051">
    <property type="protein sequence ID" value="GAF48253.1"/>
    <property type="molecule type" value="Genomic_DNA"/>
</dbReference>
<dbReference type="InterPro" id="IPR011747">
    <property type="entry name" value="CHP02241"/>
</dbReference>
<dbReference type="PANTHER" id="PTHR38009:SF1">
    <property type="entry name" value="CONSERVED HYPOTHETICAL PHAGE TAIL PROTEIN"/>
    <property type="match status" value="1"/>
</dbReference>
<dbReference type="RefSeq" id="WP_037238260.1">
    <property type="nucleotide sequence ID" value="NZ_BAWF01000051.1"/>
</dbReference>
<dbReference type="NCBIfam" id="TIGR02241">
    <property type="entry name" value="conserved hypothetical phage tail region protein"/>
    <property type="match status" value="1"/>
</dbReference>
<dbReference type="Proteomes" id="UP000019491">
    <property type="component" value="Unassembled WGS sequence"/>
</dbReference>
<comment type="caution">
    <text evidence="1">The sequence shown here is derived from an EMBL/GenBank/DDBJ whole genome shotgun (WGS) entry which is preliminary data.</text>
</comment>
<dbReference type="GO" id="GO:0005198">
    <property type="term" value="F:structural molecule activity"/>
    <property type="evidence" value="ECO:0007669"/>
    <property type="project" value="InterPro"/>
</dbReference>
<dbReference type="OrthoDB" id="9790161at2"/>
<reference evidence="1 2" key="1">
    <citation type="submission" date="2014-02" db="EMBL/GenBank/DDBJ databases">
        <title>Whole genome shotgun sequence of Rhodococcus wratislaviensis NBRC 100605.</title>
        <authorList>
            <person name="Hosoyama A."/>
            <person name="Tsuchikane K."/>
            <person name="Yoshida I."/>
            <person name="Ohji S."/>
            <person name="Ichikawa N."/>
            <person name="Yamazoe A."/>
            <person name="Fujita N."/>
        </authorList>
    </citation>
    <scope>NUCLEOTIDE SEQUENCE [LARGE SCALE GENOMIC DNA]</scope>
    <source>
        <strain evidence="1 2">NBRC 100605</strain>
    </source>
</reference>
<protein>
    <recommendedName>
        <fullName evidence="3">Phage tail protein</fullName>
    </recommendedName>
</protein>
<organism evidence="1 2">
    <name type="scientific">Rhodococcus wratislaviensis NBRC 100605</name>
    <dbReference type="NCBI Taxonomy" id="1219028"/>
    <lineage>
        <taxon>Bacteria</taxon>
        <taxon>Bacillati</taxon>
        <taxon>Actinomycetota</taxon>
        <taxon>Actinomycetes</taxon>
        <taxon>Mycobacteriales</taxon>
        <taxon>Nocardiaceae</taxon>
        <taxon>Rhodococcus</taxon>
    </lineage>
</organism>
<evidence type="ECO:0000313" key="1">
    <source>
        <dbReference type="EMBL" id="GAF48253.1"/>
    </source>
</evidence>
<sequence>MADERIDPFRTFNFRLEIDNVPVAAFSDVTGLQSDGDAADYRTGMDIPLTNRKLPGLRKFGPIALKRGMVKDTTLWDWYTNIATGKPDRRNGTVILMDEQRNDVLRWHFENAWPNKMQASEFKAGGNEVAIETIELIVEGIILEAA</sequence>
<proteinExistence type="predicted"/>
<dbReference type="InterPro" id="IPR010667">
    <property type="entry name" value="Phage_T4_Gp19"/>
</dbReference>
<evidence type="ECO:0000313" key="2">
    <source>
        <dbReference type="Proteomes" id="UP000019491"/>
    </source>
</evidence>
<name>X0PXV0_RHOWR</name>
<accession>X0PXV0</accession>
<dbReference type="AlphaFoldDB" id="X0PXV0"/>
<gene>
    <name evidence="1" type="ORF">RW1_051_00170</name>
</gene>
<evidence type="ECO:0008006" key="3">
    <source>
        <dbReference type="Google" id="ProtNLM"/>
    </source>
</evidence>
<dbReference type="PANTHER" id="PTHR38009">
    <property type="entry name" value="CONSERVED HYPOTHETICAL PHAGE TAIL PROTEIN"/>
    <property type="match status" value="1"/>
</dbReference>
<dbReference type="Pfam" id="PF06841">
    <property type="entry name" value="Phage_T4_gp19"/>
    <property type="match status" value="1"/>
</dbReference>